<feature type="transmembrane region" description="Helical" evidence="1">
    <location>
        <begin position="12"/>
        <end position="32"/>
    </location>
</feature>
<dbReference type="EMBL" id="REGN01007374">
    <property type="protein sequence ID" value="RNA06491.1"/>
    <property type="molecule type" value="Genomic_DNA"/>
</dbReference>
<keyword evidence="1" id="KW-1133">Transmembrane helix</keyword>
<keyword evidence="1" id="KW-0812">Transmembrane</keyword>
<organism evidence="2 3">
    <name type="scientific">Brachionus plicatilis</name>
    <name type="common">Marine rotifer</name>
    <name type="synonym">Brachionus muelleri</name>
    <dbReference type="NCBI Taxonomy" id="10195"/>
    <lineage>
        <taxon>Eukaryota</taxon>
        <taxon>Metazoa</taxon>
        <taxon>Spiralia</taxon>
        <taxon>Gnathifera</taxon>
        <taxon>Rotifera</taxon>
        <taxon>Eurotatoria</taxon>
        <taxon>Monogononta</taxon>
        <taxon>Pseudotrocha</taxon>
        <taxon>Ploima</taxon>
        <taxon>Brachionidae</taxon>
        <taxon>Brachionus</taxon>
    </lineage>
</organism>
<evidence type="ECO:0000313" key="3">
    <source>
        <dbReference type="Proteomes" id="UP000276133"/>
    </source>
</evidence>
<evidence type="ECO:0000313" key="2">
    <source>
        <dbReference type="EMBL" id="RNA06491.1"/>
    </source>
</evidence>
<accession>A0A3M7Q657</accession>
<gene>
    <name evidence="2" type="ORF">BpHYR1_038671</name>
</gene>
<name>A0A3M7Q657_BRAPC</name>
<protein>
    <submittedName>
        <fullName evidence="2">Uncharacterized protein</fullName>
    </submittedName>
</protein>
<comment type="caution">
    <text evidence="2">The sequence shown here is derived from an EMBL/GenBank/DDBJ whole genome shotgun (WGS) entry which is preliminary data.</text>
</comment>
<proteinExistence type="predicted"/>
<keyword evidence="3" id="KW-1185">Reference proteome</keyword>
<dbReference type="AlphaFoldDB" id="A0A3M7Q657"/>
<keyword evidence="1" id="KW-0472">Membrane</keyword>
<evidence type="ECO:0000256" key="1">
    <source>
        <dbReference type="SAM" id="Phobius"/>
    </source>
</evidence>
<dbReference type="Proteomes" id="UP000276133">
    <property type="component" value="Unassembled WGS sequence"/>
</dbReference>
<sequence length="66" mass="7776">MAVIRVCNLVFIHKTFVLVSFIINFGSSWFSAIRQFKSNGQIEIKINRKLNIHFTIKLFNIQYSIK</sequence>
<reference evidence="2 3" key="1">
    <citation type="journal article" date="2018" name="Sci. Rep.">
        <title>Genomic signatures of local adaptation to the degree of environmental predictability in rotifers.</title>
        <authorList>
            <person name="Franch-Gras L."/>
            <person name="Hahn C."/>
            <person name="Garcia-Roger E.M."/>
            <person name="Carmona M.J."/>
            <person name="Serra M."/>
            <person name="Gomez A."/>
        </authorList>
    </citation>
    <scope>NUCLEOTIDE SEQUENCE [LARGE SCALE GENOMIC DNA]</scope>
    <source>
        <strain evidence="2">HYR1</strain>
    </source>
</reference>